<evidence type="ECO:0000313" key="15">
    <source>
        <dbReference type="EMBL" id="GMA20141.1"/>
    </source>
</evidence>
<dbReference type="InterPro" id="IPR004570">
    <property type="entry name" value="Phosphatidylglycerol_P_synth"/>
</dbReference>
<proteinExistence type="inferred from homology"/>
<evidence type="ECO:0000256" key="14">
    <source>
        <dbReference type="SAM" id="Phobius"/>
    </source>
</evidence>
<dbReference type="Pfam" id="PF01066">
    <property type="entry name" value="CDP-OH_P_transf"/>
    <property type="match status" value="1"/>
</dbReference>
<evidence type="ECO:0000256" key="7">
    <source>
        <dbReference type="ARBA" id="ARBA00023098"/>
    </source>
</evidence>
<keyword evidence="5 14" id="KW-0812">Transmembrane</keyword>
<evidence type="ECO:0000256" key="10">
    <source>
        <dbReference type="ARBA" id="ARBA00023264"/>
    </source>
</evidence>
<dbReference type="InterPro" id="IPR000462">
    <property type="entry name" value="CDP-OH_P_trans"/>
</dbReference>
<feature type="transmembrane region" description="Helical" evidence="14">
    <location>
        <begin position="86"/>
        <end position="111"/>
    </location>
</feature>
<dbReference type="EC" id="2.7.8.5" evidence="11"/>
<keyword evidence="10" id="KW-1208">Phospholipid metabolism</keyword>
<comment type="caution">
    <text evidence="15">The sequence shown here is derived from an EMBL/GenBank/DDBJ whole genome shotgun (WGS) entry which is preliminary data.</text>
</comment>
<evidence type="ECO:0000313" key="16">
    <source>
        <dbReference type="Proteomes" id="UP001157109"/>
    </source>
</evidence>
<comment type="subcellular location">
    <subcellularLocation>
        <location evidence="1">Membrane</location>
        <topology evidence="1">Multi-pass membrane protein</topology>
    </subcellularLocation>
</comment>
<feature type="region of interest" description="Disordered" evidence="13">
    <location>
        <begin position="191"/>
        <end position="236"/>
    </location>
</feature>
<keyword evidence="8 14" id="KW-0472">Membrane</keyword>
<protein>
    <recommendedName>
        <fullName evidence="11">CDP-diacylglycerol--glycerol-3-phosphate 3-phosphatidyltransferase</fullName>
        <ecNumber evidence="11">2.7.8.5</ecNumber>
    </recommendedName>
</protein>
<keyword evidence="3" id="KW-0444">Lipid biosynthesis</keyword>
<gene>
    <name evidence="15" type="ORF">GCM10025862_21620</name>
</gene>
<keyword evidence="6 14" id="KW-1133">Transmembrane helix</keyword>
<evidence type="ECO:0000256" key="9">
    <source>
        <dbReference type="ARBA" id="ARBA00023209"/>
    </source>
</evidence>
<dbReference type="NCBIfam" id="TIGR00560">
    <property type="entry name" value="pgsA"/>
    <property type="match status" value="1"/>
</dbReference>
<dbReference type="InterPro" id="IPR050324">
    <property type="entry name" value="CDP-alcohol_PTase-I"/>
</dbReference>
<evidence type="ECO:0000256" key="2">
    <source>
        <dbReference type="ARBA" id="ARBA00010441"/>
    </source>
</evidence>
<feature type="transmembrane region" description="Helical" evidence="14">
    <location>
        <begin position="156"/>
        <end position="182"/>
    </location>
</feature>
<evidence type="ECO:0000256" key="3">
    <source>
        <dbReference type="ARBA" id="ARBA00022516"/>
    </source>
</evidence>
<dbReference type="InterPro" id="IPR043130">
    <property type="entry name" value="CDP-OH_PTrfase_TM_dom"/>
</dbReference>
<evidence type="ECO:0000256" key="5">
    <source>
        <dbReference type="ARBA" id="ARBA00022692"/>
    </source>
</evidence>
<keyword evidence="9" id="KW-0594">Phospholipid biosynthesis</keyword>
<feature type="compositionally biased region" description="Basic residues" evidence="13">
    <location>
        <begin position="219"/>
        <end position="236"/>
    </location>
</feature>
<evidence type="ECO:0000256" key="11">
    <source>
        <dbReference type="NCBIfam" id="TIGR00560"/>
    </source>
</evidence>
<dbReference type="InterPro" id="IPR048254">
    <property type="entry name" value="CDP_ALCOHOL_P_TRANSF_CS"/>
</dbReference>
<dbReference type="Proteomes" id="UP001157109">
    <property type="component" value="Unassembled WGS sequence"/>
</dbReference>
<keyword evidence="7" id="KW-0443">Lipid metabolism</keyword>
<dbReference type="RefSeq" id="WP_284284547.1">
    <property type="nucleotide sequence ID" value="NZ_BSUJ01000001.1"/>
</dbReference>
<keyword evidence="16" id="KW-1185">Reference proteome</keyword>
<organism evidence="15 16">
    <name type="scientific">Arsenicicoccus piscis</name>
    <dbReference type="NCBI Taxonomy" id="673954"/>
    <lineage>
        <taxon>Bacteria</taxon>
        <taxon>Bacillati</taxon>
        <taxon>Actinomycetota</taxon>
        <taxon>Actinomycetes</taxon>
        <taxon>Micrococcales</taxon>
        <taxon>Intrasporangiaceae</taxon>
        <taxon>Arsenicicoccus</taxon>
    </lineage>
</organism>
<dbReference type="PANTHER" id="PTHR14269">
    <property type="entry name" value="CDP-DIACYLGLYCEROL--GLYCEROL-3-PHOSPHATE 3-PHOSPHATIDYLTRANSFERASE-RELATED"/>
    <property type="match status" value="1"/>
</dbReference>
<dbReference type="PANTHER" id="PTHR14269:SF52">
    <property type="entry name" value="PHOSPHATIDYLGLYCEROPHOSPHATE SYNTHASE-RELATED"/>
    <property type="match status" value="1"/>
</dbReference>
<comment type="similarity">
    <text evidence="2 12">Belongs to the CDP-alcohol phosphatidyltransferase class-I family.</text>
</comment>
<evidence type="ECO:0000256" key="13">
    <source>
        <dbReference type="SAM" id="MobiDB-lite"/>
    </source>
</evidence>
<reference evidence="16" key="1">
    <citation type="journal article" date="2019" name="Int. J. Syst. Evol. Microbiol.">
        <title>The Global Catalogue of Microorganisms (GCM) 10K type strain sequencing project: providing services to taxonomists for standard genome sequencing and annotation.</title>
        <authorList>
            <consortium name="The Broad Institute Genomics Platform"/>
            <consortium name="The Broad Institute Genome Sequencing Center for Infectious Disease"/>
            <person name="Wu L."/>
            <person name="Ma J."/>
        </authorList>
    </citation>
    <scope>NUCLEOTIDE SEQUENCE [LARGE SCALE GENOMIC DNA]</scope>
    <source>
        <strain evidence="16">NBRC 105830</strain>
    </source>
</reference>
<dbReference type="Gene3D" id="1.20.120.1760">
    <property type="match status" value="1"/>
</dbReference>
<evidence type="ECO:0000256" key="4">
    <source>
        <dbReference type="ARBA" id="ARBA00022679"/>
    </source>
</evidence>
<feature type="transmembrane region" description="Helical" evidence="14">
    <location>
        <begin position="12"/>
        <end position="34"/>
    </location>
</feature>
<evidence type="ECO:0000256" key="8">
    <source>
        <dbReference type="ARBA" id="ARBA00023136"/>
    </source>
</evidence>
<sequence length="236" mass="25917">MTTPTAPRQVSAWNIANALTVVRILLVPVFIWLLMRSGGADAADRWWAFAVFVLASVTDKLDGELARRKGLITDFGKVSDPIADKALMGAALICLSLIGLVWWWVTILILVRELGITLMRFLVIRHGVMAASRGGKLKTVLQAFAIGLYLMPFGGLWLWVCAVVMGAALVVTVVTGLDYVLAAHRLRQGSERTARKRAGSRPRPAGPQRPGTRSERPPRRAARARARHARAHRGDR</sequence>
<evidence type="ECO:0000256" key="12">
    <source>
        <dbReference type="RuleBase" id="RU003750"/>
    </source>
</evidence>
<dbReference type="EMBL" id="BSUJ01000001">
    <property type="protein sequence ID" value="GMA20141.1"/>
    <property type="molecule type" value="Genomic_DNA"/>
</dbReference>
<accession>A0ABQ6HNV6</accession>
<evidence type="ECO:0000256" key="1">
    <source>
        <dbReference type="ARBA" id="ARBA00004141"/>
    </source>
</evidence>
<evidence type="ECO:0000256" key="6">
    <source>
        <dbReference type="ARBA" id="ARBA00022989"/>
    </source>
</evidence>
<name>A0ABQ6HNV6_9MICO</name>
<dbReference type="PROSITE" id="PS00379">
    <property type="entry name" value="CDP_ALCOHOL_P_TRANSF"/>
    <property type="match status" value="1"/>
</dbReference>
<keyword evidence="4 12" id="KW-0808">Transferase</keyword>